<name>A0A0N1HDI1_9EURO</name>
<dbReference type="Proteomes" id="UP000038010">
    <property type="component" value="Unassembled WGS sequence"/>
</dbReference>
<dbReference type="EMBL" id="LFJN01000006">
    <property type="protein sequence ID" value="KPI43063.1"/>
    <property type="molecule type" value="Genomic_DNA"/>
</dbReference>
<dbReference type="VEuPathDB" id="FungiDB:AB675_1964"/>
<keyword evidence="2" id="KW-1185">Reference proteome</keyword>
<evidence type="ECO:0000313" key="2">
    <source>
        <dbReference type="Proteomes" id="UP000038010"/>
    </source>
</evidence>
<dbReference type="AlphaFoldDB" id="A0A0N1HDI1"/>
<dbReference type="GeneID" id="28733775"/>
<gene>
    <name evidence="1" type="ORF">AB675_1964</name>
</gene>
<comment type="caution">
    <text evidence="1">The sequence shown here is derived from an EMBL/GenBank/DDBJ whole genome shotgun (WGS) entry which is preliminary data.</text>
</comment>
<organism evidence="1 2">
    <name type="scientific">Cyphellophora attinorum</name>
    <dbReference type="NCBI Taxonomy" id="1664694"/>
    <lineage>
        <taxon>Eukaryota</taxon>
        <taxon>Fungi</taxon>
        <taxon>Dikarya</taxon>
        <taxon>Ascomycota</taxon>
        <taxon>Pezizomycotina</taxon>
        <taxon>Eurotiomycetes</taxon>
        <taxon>Chaetothyriomycetidae</taxon>
        <taxon>Chaetothyriales</taxon>
        <taxon>Cyphellophoraceae</taxon>
        <taxon>Cyphellophora</taxon>
    </lineage>
</organism>
<accession>A0A0N1HDI1</accession>
<proteinExistence type="predicted"/>
<sequence>MKSQWNHEGHSEDGILSYEYVEAAKHQGDEIVPLVSQSVWHTFVRPGDTSEVMRHKSANDLISPKLALLPPSNAFADRPQHSHDQSLTLGLVLSFLASFVKGFRHGVLPPFIHWTQELHSIRIESSSLSRCRTLVRRFFDTIPEHRRHVLTLIQQEAERIWFQHQDFDSWELLSSTQAMLLYALLRATEADSSLSDFDLPFLICINHVSQAMAKLAGTQEVMQQPGSDPSDFEAWVFYEARKRTVVVFRLLNMVVDISDAVSCFPMRGFVIVPLPGGDGLWKARHSGEWSATFARQGKPPSVFGMADDGGLVKLQKQGDGVVRSKVEWSKWLPDQGKLGFLIATAATLLT</sequence>
<dbReference type="OrthoDB" id="5423818at2759"/>
<dbReference type="STRING" id="1664694.A0A0N1HDI1"/>
<evidence type="ECO:0000313" key="1">
    <source>
        <dbReference type="EMBL" id="KPI43063.1"/>
    </source>
</evidence>
<dbReference type="RefSeq" id="XP_018003026.1">
    <property type="nucleotide sequence ID" value="XM_018141895.1"/>
</dbReference>
<protein>
    <submittedName>
        <fullName evidence="1">Uncharacterized protein</fullName>
    </submittedName>
</protein>
<reference evidence="1 2" key="1">
    <citation type="submission" date="2015-06" db="EMBL/GenBank/DDBJ databases">
        <title>Draft genome of the ant-associated black yeast Phialophora attae CBS 131958.</title>
        <authorList>
            <person name="Moreno L.F."/>
            <person name="Stielow B.J."/>
            <person name="de Hoog S."/>
            <person name="Vicente V.A."/>
            <person name="Weiss V.A."/>
            <person name="de Vries M."/>
            <person name="Cruz L.M."/>
            <person name="Souza E.M."/>
        </authorList>
    </citation>
    <scope>NUCLEOTIDE SEQUENCE [LARGE SCALE GENOMIC DNA]</scope>
    <source>
        <strain evidence="1 2">CBS 131958</strain>
    </source>
</reference>